<dbReference type="Pfam" id="PF18962">
    <property type="entry name" value="Por_Secre_tail"/>
    <property type="match status" value="1"/>
</dbReference>
<dbReference type="InterPro" id="IPR026444">
    <property type="entry name" value="Secre_tail"/>
</dbReference>
<dbReference type="GO" id="GO:0004553">
    <property type="term" value="F:hydrolase activity, hydrolyzing O-glycosyl compounds"/>
    <property type="evidence" value="ECO:0007669"/>
    <property type="project" value="UniProtKB-ARBA"/>
</dbReference>
<comment type="similarity">
    <text evidence="2">Belongs to the peptidase S8 family.</text>
</comment>
<dbReference type="InterPro" id="IPR051560">
    <property type="entry name" value="MAM_domain-containing"/>
</dbReference>
<feature type="compositionally biased region" description="Low complexity" evidence="3">
    <location>
        <begin position="959"/>
        <end position="973"/>
    </location>
</feature>
<dbReference type="PROSITE" id="PS50060">
    <property type="entry name" value="MAM_2"/>
    <property type="match status" value="1"/>
</dbReference>
<dbReference type="GO" id="GO:0006508">
    <property type="term" value="P:proteolysis"/>
    <property type="evidence" value="ECO:0007669"/>
    <property type="project" value="InterPro"/>
</dbReference>
<evidence type="ECO:0000259" key="5">
    <source>
        <dbReference type="PROSITE" id="PS50060"/>
    </source>
</evidence>
<dbReference type="InterPro" id="IPR013783">
    <property type="entry name" value="Ig-like_fold"/>
</dbReference>
<dbReference type="Pfam" id="PF00082">
    <property type="entry name" value="Peptidase_S8"/>
    <property type="match status" value="1"/>
</dbReference>
<feature type="region of interest" description="Disordered" evidence="3">
    <location>
        <begin position="251"/>
        <end position="275"/>
    </location>
</feature>
<dbReference type="SUPFAM" id="SSF49299">
    <property type="entry name" value="PKD domain"/>
    <property type="match status" value="1"/>
</dbReference>
<comment type="caution">
    <text evidence="2">Lacks conserved residue(s) required for the propagation of feature annotation.</text>
</comment>
<reference evidence="7 8" key="1">
    <citation type="submission" date="2019-02" db="EMBL/GenBank/DDBJ databases">
        <title>Genome sequence of the sea-ice species Brumimicrobium glaciale.</title>
        <authorList>
            <person name="Bowman J.P."/>
        </authorList>
    </citation>
    <scope>NUCLEOTIDE SEQUENCE [LARGE SCALE GENOMIC DNA]</scope>
    <source>
        <strain evidence="7 8">IC156</strain>
    </source>
</reference>
<feature type="domain" description="PKD" evidence="6">
    <location>
        <begin position="1095"/>
        <end position="1171"/>
    </location>
</feature>
<dbReference type="InterPro" id="IPR008979">
    <property type="entry name" value="Galactose-bd-like_sf"/>
</dbReference>
<evidence type="ECO:0000256" key="3">
    <source>
        <dbReference type="SAM" id="MobiDB-lite"/>
    </source>
</evidence>
<dbReference type="OrthoDB" id="9792152at2"/>
<dbReference type="PANTHER" id="PTHR23282">
    <property type="entry name" value="APICAL ENDOSOMAL GLYCOPROTEIN PRECURSOR"/>
    <property type="match status" value="1"/>
</dbReference>
<evidence type="ECO:0000313" key="7">
    <source>
        <dbReference type="EMBL" id="RYM32994.1"/>
    </source>
</evidence>
<feature type="signal peptide" evidence="4">
    <location>
        <begin position="1"/>
        <end position="19"/>
    </location>
</feature>
<dbReference type="InterPro" id="IPR036852">
    <property type="entry name" value="Peptidase_S8/S53_dom_sf"/>
</dbReference>
<dbReference type="Gene3D" id="2.60.120.200">
    <property type="match status" value="1"/>
</dbReference>
<evidence type="ECO:0000256" key="2">
    <source>
        <dbReference type="PROSITE-ProRule" id="PRU01240"/>
    </source>
</evidence>
<dbReference type="RefSeq" id="WP_130094331.1">
    <property type="nucleotide sequence ID" value="NZ_SETE01000005.1"/>
</dbReference>
<accession>A0A4Q4KKY4</accession>
<dbReference type="InterPro" id="IPR013320">
    <property type="entry name" value="ConA-like_dom_sf"/>
</dbReference>
<dbReference type="SMART" id="SM00137">
    <property type="entry name" value="MAM"/>
    <property type="match status" value="1"/>
</dbReference>
<dbReference type="SUPFAM" id="SSF49899">
    <property type="entry name" value="Concanavalin A-like lectins/glucanases"/>
    <property type="match status" value="1"/>
</dbReference>
<dbReference type="Gene3D" id="3.40.50.200">
    <property type="entry name" value="Peptidase S8/S53 domain"/>
    <property type="match status" value="1"/>
</dbReference>
<dbReference type="InterPro" id="IPR035986">
    <property type="entry name" value="PKD_dom_sf"/>
</dbReference>
<feature type="region of interest" description="Disordered" evidence="3">
    <location>
        <begin position="958"/>
        <end position="977"/>
    </location>
</feature>
<evidence type="ECO:0000256" key="1">
    <source>
        <dbReference type="ARBA" id="ARBA00022729"/>
    </source>
</evidence>
<dbReference type="Gene3D" id="2.60.120.380">
    <property type="match status" value="1"/>
</dbReference>
<dbReference type="InterPro" id="IPR000209">
    <property type="entry name" value="Peptidase_S8/S53_dom"/>
</dbReference>
<dbReference type="SUPFAM" id="SSF49785">
    <property type="entry name" value="Galactose-binding domain-like"/>
    <property type="match status" value="1"/>
</dbReference>
<comment type="caution">
    <text evidence="7">The sequence shown here is derived from an EMBL/GenBank/DDBJ whole genome shotgun (WGS) entry which is preliminary data.</text>
</comment>
<keyword evidence="1 4" id="KW-0732">Signal</keyword>
<dbReference type="SUPFAM" id="SSF52743">
    <property type="entry name" value="Subtilisin-like"/>
    <property type="match status" value="1"/>
</dbReference>
<organism evidence="7 8">
    <name type="scientific">Brumimicrobium glaciale</name>
    <dbReference type="NCBI Taxonomy" id="200475"/>
    <lineage>
        <taxon>Bacteria</taxon>
        <taxon>Pseudomonadati</taxon>
        <taxon>Bacteroidota</taxon>
        <taxon>Flavobacteriia</taxon>
        <taxon>Flavobacteriales</taxon>
        <taxon>Crocinitomicaceae</taxon>
        <taxon>Brumimicrobium</taxon>
    </lineage>
</organism>
<dbReference type="PROSITE" id="PS51892">
    <property type="entry name" value="SUBTILASE"/>
    <property type="match status" value="1"/>
</dbReference>
<sequence>MKKLSSVLFALLFCFSILAQDSPRNHIIHLGEKPFQIEGSIAQNWENIQNTNNEFEGELIVLVQFNAIPSEENKATLLSNGIELLKYIPNFSWVARVKPTATAEILMANNVRNISEIKSEWKISSAIQAGNIPSYSGTNDNAQVRILFFATPKNASFTSILGEYEVTIGQVDNTLNSVKLSASATELIKLSAHPLVQYIEFIEPPIENETILQESERIMSTYISNNPAKNYFFNGSGANIAVDESGTFDPIENPNLRGRIDRTFETPGAPSGHKTNVGMRMAKAGNIDPTQQGTAFGATLYSGGFSTQDAASNGINIVNRSYGWGCPTGPETYNGTSANYDFYVRTNPTFIITHSAGNIGESTCYAGSPGWGNITGMPKMAKNIFNVGSSGDNGELTDFSSRGPAKDGRLLPHIVSPGQGGTSYASPNLAGVFAQLIEAYRFHNNNITPDAGLLKAIIMNTADDMLNPGPDFQTGFGHVNARRAYEVVNEGNHLEASITNGANNNHNISVPANVKELKVMVYWVDWEASAGISTRTLVNDLDITLTDPSSASFQPWVLNPTFNAIALDEIAVRATDTLNNNEQITIDNPQSGSYQLNVQGTMVPQGPQTYYMTYEFVFDEVIVTHPHGGEKFVPGDLERIRWDATSTGQSFAISYSQNNGTSWSSIATGVGSNDRYYDWNVPQDLTNDALIRIERGNLEGQSDATFIISQQPDDFSLAWSCADSSLFSWDALPNADGYIVYRIVGDYMDSVDYTTTNAVILNGLSLTATEYVSISAVVNGVKSRRVTAVERAPSDLNCNENDIGSIQILTPGVANLPSCMSSNLSVKIKLRNWGVNSVDTLPVSYRLNGGIINIDTVFVNVPSASEYDFTFTPVFNLLTGSNTIEVWTSLNGDLITMNDSIISNIMVYQSVGAGANLMQDFDNFSNCSNANNCELTNCSLQDGWYNIPNGSGDDIDWRTNNGSTLSSGTGPSSDHTSGSGKYLYIEGSGPCNNSSARLYSPCIDLTGINNAQLSFWYHALGSSIGELHVDAIANGEFYEDIMTPIVGEKGDQWINQVVDLSQFSNQNIVLIIRGSNGPNSWYSDLAIDDINITTLPIADFSVNETELCADEIITISNTSANADTYEWNFLPNTVNYEAGTNNNSINPQVSFNAPGFYSIELIASNANGDDALSFTDFIYVWEEQPQLSGNPFCSSDSIIIQANNRGTFVEYYLNGSVVYSGTDSSFFFENAVESDEIFITYSINSNCKIYSDTLTITYVDVEVGITQIEDQVNAVAIDAQYQWINCFNDSLPIIGDTNNIFTPSENGAYALEVTENGCTERSECFEFILPPYINYASDSINIFPNPTKNNVTLQFGVEKEFIDIQIYTVLGQLISKMTAQNTSMVEIDLPETSTVYMIHVESEDVNRVFRIVKD</sequence>
<dbReference type="GO" id="GO:0016020">
    <property type="term" value="C:membrane"/>
    <property type="evidence" value="ECO:0007669"/>
    <property type="project" value="InterPro"/>
</dbReference>
<dbReference type="Gene3D" id="2.60.40.10">
    <property type="entry name" value="Immunoglobulins"/>
    <property type="match status" value="1"/>
</dbReference>
<evidence type="ECO:0000256" key="4">
    <source>
        <dbReference type="SAM" id="SignalP"/>
    </source>
</evidence>
<evidence type="ECO:0000313" key="8">
    <source>
        <dbReference type="Proteomes" id="UP000293952"/>
    </source>
</evidence>
<name>A0A4Q4KKY4_9FLAO</name>
<dbReference type="GO" id="GO:0004252">
    <property type="term" value="F:serine-type endopeptidase activity"/>
    <property type="evidence" value="ECO:0007669"/>
    <property type="project" value="InterPro"/>
</dbReference>
<dbReference type="CDD" id="cd06263">
    <property type="entry name" value="MAM"/>
    <property type="match status" value="1"/>
</dbReference>
<dbReference type="EMBL" id="SETE01000005">
    <property type="protein sequence ID" value="RYM32994.1"/>
    <property type="molecule type" value="Genomic_DNA"/>
</dbReference>
<feature type="chain" id="PRO_5020858443" evidence="4">
    <location>
        <begin position="20"/>
        <end position="1414"/>
    </location>
</feature>
<dbReference type="Pfam" id="PF00629">
    <property type="entry name" value="MAM"/>
    <property type="match status" value="1"/>
</dbReference>
<dbReference type="InterPro" id="IPR000601">
    <property type="entry name" value="PKD_dom"/>
</dbReference>
<dbReference type="InterPro" id="IPR000998">
    <property type="entry name" value="MAM_dom"/>
</dbReference>
<protein>
    <submittedName>
        <fullName evidence="7">T9SS type A sorting domain-containing protein</fullName>
    </submittedName>
</protein>
<keyword evidence="8" id="KW-1185">Reference proteome</keyword>
<proteinExistence type="inferred from homology"/>
<dbReference type="GO" id="GO:0005975">
    <property type="term" value="P:carbohydrate metabolic process"/>
    <property type="evidence" value="ECO:0007669"/>
    <property type="project" value="UniProtKB-ARBA"/>
</dbReference>
<feature type="domain" description="MAM" evidence="5">
    <location>
        <begin position="931"/>
        <end position="1110"/>
    </location>
</feature>
<dbReference type="PROSITE" id="PS50093">
    <property type="entry name" value="PKD"/>
    <property type="match status" value="1"/>
</dbReference>
<dbReference type="PANTHER" id="PTHR23282:SF101">
    <property type="entry name" value="MAM DOMAIN-CONTAINING PROTEIN"/>
    <property type="match status" value="1"/>
</dbReference>
<evidence type="ECO:0000259" key="6">
    <source>
        <dbReference type="PROSITE" id="PS50093"/>
    </source>
</evidence>
<dbReference type="Proteomes" id="UP000293952">
    <property type="component" value="Unassembled WGS sequence"/>
</dbReference>
<dbReference type="NCBIfam" id="TIGR04183">
    <property type="entry name" value="Por_Secre_tail"/>
    <property type="match status" value="1"/>
</dbReference>
<gene>
    <name evidence="7" type="ORF">ERX46_13160</name>
</gene>